<proteinExistence type="predicted"/>
<feature type="coiled-coil region" evidence="1">
    <location>
        <begin position="142"/>
        <end position="176"/>
    </location>
</feature>
<dbReference type="Pfam" id="PF01465">
    <property type="entry name" value="GRIP"/>
    <property type="match status" value="1"/>
</dbReference>
<dbReference type="PROSITE" id="PS50913">
    <property type="entry name" value="GRIP"/>
    <property type="match status" value="1"/>
</dbReference>
<evidence type="ECO:0000313" key="4">
    <source>
        <dbReference type="EMBL" id="KAK6629832.1"/>
    </source>
</evidence>
<sequence length="688" mass="78848">MNVEYNNSTSRTASTKIPTPMSSFKRSASVRLRGQKANLSSSLPISEADGFGDFNSSSPWNKNYGPLSLNRSRVSSSNRLGIDDDLESIGSVASNFSVVTTNSTCEHANFAKNGTTYSGRSHKYIVHCSSSWKDHEEYLTPTQRANRSIKKLKSLLQLAKEKLREKEEELFKLNKEVIELKTFKANVDGTAPCKVLQESPKGIPSTSEGSRNHLRSSKEYCQLSPIKFISDEQKNKISPSPSQDGIGDKNCRTPDILFTSLADSGNYDDLPSSASIHSKDSLNFLVASDIQIHDLTEQNDSAIAEEVEEIDIEAVVKAYEKKLEDKRLEYEVELRKLINMHEERNIRMISEFDVRLKEEELKFEALWNDLLKTTENEKIAIVNRFEEKLEEERQKYRESLNEFKAKETKHTSSIDFEEIYCKNVDEEKTIYETALMDIKQKFETDKQMIEKKFDDTMTAERDKFESNLRTIQQLCDCQVAKLTKKVADLEMEYSQLLPKYEKVVSETEELEKENESLKATIKQQEENHRKMFLTIYKKGQEAARIEMEAQQEVDESDNISKKISVPELFAQLKITEVELENLKDKEYRAAHSDNDGLCLLSSKEAISLWLLAARKAMYKRLAEAQTKSSRKDAATNDPEATLQFLKSAVYYFLTDRENHVGHLKAIESILAFSSTEKSNIEKLYLNRY</sequence>
<gene>
    <name evidence="4" type="ORF">RUM43_003652</name>
</gene>
<feature type="coiled-coil region" evidence="1">
    <location>
        <begin position="382"/>
        <end position="409"/>
    </location>
</feature>
<protein>
    <recommendedName>
        <fullName evidence="3">GRIP domain-containing protein</fullName>
    </recommendedName>
</protein>
<dbReference type="EMBL" id="JAWJWE010000036">
    <property type="protein sequence ID" value="KAK6629832.1"/>
    <property type="molecule type" value="Genomic_DNA"/>
</dbReference>
<accession>A0AAN8PPM7</accession>
<evidence type="ECO:0000256" key="1">
    <source>
        <dbReference type="SAM" id="Coils"/>
    </source>
</evidence>
<dbReference type="AlphaFoldDB" id="A0AAN8PPM7"/>
<evidence type="ECO:0000259" key="3">
    <source>
        <dbReference type="PROSITE" id="PS50913"/>
    </source>
</evidence>
<evidence type="ECO:0000256" key="2">
    <source>
        <dbReference type="SAM" id="MobiDB-lite"/>
    </source>
</evidence>
<reference evidence="4 5" key="1">
    <citation type="submission" date="2023-10" db="EMBL/GenBank/DDBJ databases">
        <title>Genomes of two closely related lineages of the louse Polyplax serrata with different host specificities.</title>
        <authorList>
            <person name="Martinu J."/>
            <person name="Tarabai H."/>
            <person name="Stefka J."/>
            <person name="Hypsa V."/>
        </authorList>
    </citation>
    <scope>NUCLEOTIDE SEQUENCE [LARGE SCALE GENOMIC DNA]</scope>
    <source>
        <strain evidence="4">HR10_N</strain>
    </source>
</reference>
<organism evidence="4 5">
    <name type="scientific">Polyplax serrata</name>
    <name type="common">Common mouse louse</name>
    <dbReference type="NCBI Taxonomy" id="468196"/>
    <lineage>
        <taxon>Eukaryota</taxon>
        <taxon>Metazoa</taxon>
        <taxon>Ecdysozoa</taxon>
        <taxon>Arthropoda</taxon>
        <taxon>Hexapoda</taxon>
        <taxon>Insecta</taxon>
        <taxon>Pterygota</taxon>
        <taxon>Neoptera</taxon>
        <taxon>Paraneoptera</taxon>
        <taxon>Psocodea</taxon>
        <taxon>Troctomorpha</taxon>
        <taxon>Phthiraptera</taxon>
        <taxon>Anoplura</taxon>
        <taxon>Polyplacidae</taxon>
        <taxon>Polyplax</taxon>
    </lineage>
</organism>
<evidence type="ECO:0000313" key="5">
    <source>
        <dbReference type="Proteomes" id="UP001372834"/>
    </source>
</evidence>
<comment type="caution">
    <text evidence="4">The sequence shown here is derived from an EMBL/GenBank/DDBJ whole genome shotgun (WGS) entry which is preliminary data.</text>
</comment>
<dbReference type="InterPro" id="IPR000237">
    <property type="entry name" value="GRIP_dom"/>
</dbReference>
<feature type="coiled-coil region" evidence="1">
    <location>
        <begin position="500"/>
        <end position="527"/>
    </location>
</feature>
<dbReference type="Proteomes" id="UP001372834">
    <property type="component" value="Unassembled WGS sequence"/>
</dbReference>
<feature type="region of interest" description="Disordered" evidence="2">
    <location>
        <begin position="1"/>
        <end position="26"/>
    </location>
</feature>
<name>A0AAN8PPM7_POLSC</name>
<feature type="domain" description="GRIP" evidence="3">
    <location>
        <begin position="635"/>
        <end position="683"/>
    </location>
</feature>
<keyword evidence="1" id="KW-0175">Coiled coil</keyword>
<feature type="region of interest" description="Disordered" evidence="2">
    <location>
        <begin position="196"/>
        <end position="215"/>
    </location>
</feature>